<reference evidence="2" key="1">
    <citation type="submission" date="2025-08" db="UniProtKB">
        <authorList>
            <consortium name="Ensembl"/>
        </authorList>
    </citation>
    <scope>IDENTIFICATION</scope>
</reference>
<evidence type="ECO:0000313" key="2">
    <source>
        <dbReference type="Ensembl" id="ENSXCOP00000026329.1"/>
    </source>
</evidence>
<accession>A0A3B5MPJ1</accession>
<proteinExistence type="predicted"/>
<name>A0A3B5MPJ1_9TELE</name>
<keyword evidence="3" id="KW-1185">Reference proteome</keyword>
<organism evidence="2 3">
    <name type="scientific">Xiphophorus couchianus</name>
    <name type="common">Monterrey platyfish</name>
    <dbReference type="NCBI Taxonomy" id="32473"/>
    <lineage>
        <taxon>Eukaryota</taxon>
        <taxon>Metazoa</taxon>
        <taxon>Chordata</taxon>
        <taxon>Craniata</taxon>
        <taxon>Vertebrata</taxon>
        <taxon>Euteleostomi</taxon>
        <taxon>Actinopterygii</taxon>
        <taxon>Neopterygii</taxon>
        <taxon>Teleostei</taxon>
        <taxon>Neoteleostei</taxon>
        <taxon>Acanthomorphata</taxon>
        <taxon>Ovalentaria</taxon>
        <taxon>Atherinomorphae</taxon>
        <taxon>Cyprinodontiformes</taxon>
        <taxon>Poeciliidae</taxon>
        <taxon>Poeciliinae</taxon>
        <taxon>Xiphophorus</taxon>
    </lineage>
</organism>
<feature type="signal peptide" evidence="1">
    <location>
        <begin position="1"/>
        <end position="20"/>
    </location>
</feature>
<reference evidence="2" key="2">
    <citation type="submission" date="2025-09" db="UniProtKB">
        <authorList>
            <consortium name="Ensembl"/>
        </authorList>
    </citation>
    <scope>IDENTIFICATION</scope>
</reference>
<keyword evidence="1" id="KW-0732">Signal</keyword>
<evidence type="ECO:0000256" key="1">
    <source>
        <dbReference type="SAM" id="SignalP"/>
    </source>
</evidence>
<dbReference type="Ensembl" id="ENSXCOT00000026648.1">
    <property type="protein sequence ID" value="ENSXCOP00000026329.1"/>
    <property type="gene ID" value="ENSXCOG00000019663.1"/>
</dbReference>
<dbReference type="AlphaFoldDB" id="A0A3B5MPJ1"/>
<sequence>MEVNLASLVVLVFLIFPVTSVPSKCFTSLSTFPLRFQRSENKLLKRFYPTDYDNFVGLLGKRHAASTLIRKAHSLCVSLGRRMQELAKCTCVCV</sequence>
<dbReference type="Proteomes" id="UP000261380">
    <property type="component" value="Unplaced"/>
</dbReference>
<evidence type="ECO:0000313" key="3">
    <source>
        <dbReference type="Proteomes" id="UP000261380"/>
    </source>
</evidence>
<feature type="chain" id="PRO_5017446012" evidence="1">
    <location>
        <begin position="21"/>
        <end position="94"/>
    </location>
</feature>
<protein>
    <submittedName>
        <fullName evidence="2">Uncharacterized protein</fullName>
    </submittedName>
</protein>
<dbReference type="GeneTree" id="ENSGT01110000271742"/>